<dbReference type="EMBL" id="GGEC01010802">
    <property type="protein sequence ID" value="MBW91285.1"/>
    <property type="molecule type" value="Transcribed_RNA"/>
</dbReference>
<dbReference type="EMBL" id="GGEC01010801">
    <property type="protein sequence ID" value="MBW91284.1"/>
    <property type="molecule type" value="Transcribed_RNA"/>
</dbReference>
<organism evidence="1">
    <name type="scientific">Rhizophora mucronata</name>
    <name type="common">Asiatic mangrove</name>
    <dbReference type="NCBI Taxonomy" id="61149"/>
    <lineage>
        <taxon>Eukaryota</taxon>
        <taxon>Viridiplantae</taxon>
        <taxon>Streptophyta</taxon>
        <taxon>Embryophyta</taxon>
        <taxon>Tracheophyta</taxon>
        <taxon>Spermatophyta</taxon>
        <taxon>Magnoliopsida</taxon>
        <taxon>eudicotyledons</taxon>
        <taxon>Gunneridae</taxon>
        <taxon>Pentapetalae</taxon>
        <taxon>rosids</taxon>
        <taxon>fabids</taxon>
        <taxon>Malpighiales</taxon>
        <taxon>Rhizophoraceae</taxon>
        <taxon>Rhizophora</taxon>
    </lineage>
</organism>
<protein>
    <submittedName>
        <fullName evidence="1">Uncharacterized protein</fullName>
    </submittedName>
</protein>
<evidence type="ECO:0000313" key="1">
    <source>
        <dbReference type="EMBL" id="MBW91284.1"/>
    </source>
</evidence>
<accession>A0A2P2JCT6</accession>
<name>A0A2P2JCT6_RHIMU</name>
<dbReference type="AlphaFoldDB" id="A0A2P2JCT6"/>
<proteinExistence type="predicted"/>
<sequence length="95" mass="10552">MLSPKSLELNGKFSRHRPAICRHFFISPSGVASLASFPFPPACSPISSLSYTLVLVSYGPGDYGGDGRESLVRHLLWSRWTFGSCFLKNFRNILT</sequence>
<reference evidence="1" key="1">
    <citation type="submission" date="2018-02" db="EMBL/GenBank/DDBJ databases">
        <title>Rhizophora mucronata_Transcriptome.</title>
        <authorList>
            <person name="Meera S.P."/>
            <person name="Sreeshan A."/>
            <person name="Augustine A."/>
        </authorList>
    </citation>
    <scope>NUCLEOTIDE SEQUENCE</scope>
    <source>
        <tissue evidence="1">Leaf</tissue>
    </source>
</reference>